<dbReference type="NCBIfam" id="TIGR01079">
    <property type="entry name" value="rplX_bact"/>
    <property type="match status" value="1"/>
</dbReference>
<dbReference type="GO" id="GO:0019843">
    <property type="term" value="F:rRNA binding"/>
    <property type="evidence" value="ECO:0007669"/>
    <property type="project" value="UniProtKB-UniRule"/>
</dbReference>
<protein>
    <recommendedName>
        <fullName evidence="4 5">Large ribosomal subunit protein uL24</fullName>
    </recommendedName>
</protein>
<dbReference type="Pfam" id="PF17136">
    <property type="entry name" value="ribosomal_L24"/>
    <property type="match status" value="1"/>
</dbReference>
<dbReference type="GO" id="GO:0003735">
    <property type="term" value="F:structural constituent of ribosome"/>
    <property type="evidence" value="ECO:0007669"/>
    <property type="project" value="InterPro"/>
</dbReference>
<dbReference type="GO" id="GO:0005840">
    <property type="term" value="C:ribosome"/>
    <property type="evidence" value="ECO:0007669"/>
    <property type="project" value="UniProtKB-KW"/>
</dbReference>
<dbReference type="Proteomes" id="UP000176770">
    <property type="component" value="Unassembled WGS sequence"/>
</dbReference>
<reference evidence="8 9" key="1">
    <citation type="journal article" date="2016" name="Nat. Commun.">
        <title>Thousands of microbial genomes shed light on interconnected biogeochemical processes in an aquifer system.</title>
        <authorList>
            <person name="Anantharaman K."/>
            <person name="Brown C.T."/>
            <person name="Hug L.A."/>
            <person name="Sharon I."/>
            <person name="Castelle C.J."/>
            <person name="Probst A.J."/>
            <person name="Thomas B.C."/>
            <person name="Singh A."/>
            <person name="Wilkins M.J."/>
            <person name="Karaoz U."/>
            <person name="Brodie E.L."/>
            <person name="Williams K.H."/>
            <person name="Hubbard S.S."/>
            <person name="Banfield J.F."/>
        </authorList>
    </citation>
    <scope>NUCLEOTIDE SEQUENCE [LARGE SCALE GENOMIC DNA]</scope>
</reference>
<dbReference type="HAMAP" id="MF_01326_B">
    <property type="entry name" value="Ribosomal_uL24_B"/>
    <property type="match status" value="1"/>
</dbReference>
<dbReference type="STRING" id="1802165.A3F94_01165"/>
<evidence type="ECO:0000313" key="9">
    <source>
        <dbReference type="Proteomes" id="UP000176770"/>
    </source>
</evidence>
<evidence type="ECO:0000259" key="7">
    <source>
        <dbReference type="SMART" id="SM00739"/>
    </source>
</evidence>
<comment type="caution">
    <text evidence="8">The sequence shown here is derived from an EMBL/GenBank/DDBJ whole genome shotgun (WGS) entry which is preliminary data.</text>
</comment>
<name>A0A1G2HIA1_9BACT</name>
<dbReference type="SMART" id="SM00739">
    <property type="entry name" value="KOW"/>
    <property type="match status" value="1"/>
</dbReference>
<dbReference type="InterPro" id="IPR014722">
    <property type="entry name" value="Rib_uL2_dom2"/>
</dbReference>
<dbReference type="InterPro" id="IPR041988">
    <property type="entry name" value="Ribosomal_uL24_KOW"/>
</dbReference>
<accession>A0A1G2HIA1</accession>
<proteinExistence type="inferred from homology"/>
<evidence type="ECO:0000256" key="3">
    <source>
        <dbReference type="ARBA" id="ARBA00023274"/>
    </source>
</evidence>
<dbReference type="AlphaFoldDB" id="A0A1G2HIA1"/>
<dbReference type="EMBL" id="MHOK01000006">
    <property type="protein sequence ID" value="OGZ62173.1"/>
    <property type="molecule type" value="Genomic_DNA"/>
</dbReference>
<dbReference type="Gene3D" id="2.30.30.30">
    <property type="match status" value="1"/>
</dbReference>
<evidence type="ECO:0000313" key="8">
    <source>
        <dbReference type="EMBL" id="OGZ62173.1"/>
    </source>
</evidence>
<dbReference type="Pfam" id="PF00467">
    <property type="entry name" value="KOW"/>
    <property type="match status" value="1"/>
</dbReference>
<dbReference type="InterPro" id="IPR057264">
    <property type="entry name" value="Ribosomal_uL24_C"/>
</dbReference>
<sequence length="102" mass="11578">MKIKKGDKVLVISGKNRGKIGKVMSVFYDKSRVIVEGVNLQKKHVRPKKQGEKGQMVEVTVPIDISNIKLICDKCNKATRVGYKVEGKEKFRICKKCEETIK</sequence>
<organism evidence="8 9">
    <name type="scientific">Candidatus Spechtbacteria bacterium RIFCSPLOWO2_12_FULL_38_22</name>
    <dbReference type="NCBI Taxonomy" id="1802165"/>
    <lineage>
        <taxon>Bacteria</taxon>
        <taxon>Candidatus Spechtiibacteriota</taxon>
    </lineage>
</organism>
<evidence type="ECO:0000256" key="1">
    <source>
        <dbReference type="ARBA" id="ARBA00010618"/>
    </source>
</evidence>
<dbReference type="CDD" id="cd06089">
    <property type="entry name" value="KOW_RPL26"/>
    <property type="match status" value="1"/>
</dbReference>
<comment type="function">
    <text evidence="5">One of the proteins that surrounds the polypeptide exit tunnel on the outside of the subunit.</text>
</comment>
<keyword evidence="5" id="KW-0694">RNA-binding</keyword>
<dbReference type="PROSITE" id="PS01108">
    <property type="entry name" value="RIBOSOMAL_L24"/>
    <property type="match status" value="1"/>
</dbReference>
<dbReference type="PANTHER" id="PTHR12903">
    <property type="entry name" value="MITOCHONDRIAL RIBOSOMAL PROTEIN L24"/>
    <property type="match status" value="1"/>
</dbReference>
<gene>
    <name evidence="5" type="primary">rplX</name>
    <name evidence="8" type="ORF">A3F94_01165</name>
</gene>
<feature type="domain" description="KOW" evidence="7">
    <location>
        <begin position="2"/>
        <end position="29"/>
    </location>
</feature>
<comment type="similarity">
    <text evidence="1 5 6">Belongs to the universal ribosomal protein uL24 family.</text>
</comment>
<evidence type="ECO:0000256" key="4">
    <source>
        <dbReference type="ARBA" id="ARBA00035206"/>
    </source>
</evidence>
<dbReference type="InterPro" id="IPR005825">
    <property type="entry name" value="Ribosomal_uL24_CS"/>
</dbReference>
<evidence type="ECO:0000256" key="5">
    <source>
        <dbReference type="HAMAP-Rule" id="MF_01326"/>
    </source>
</evidence>
<dbReference type="GO" id="GO:0006412">
    <property type="term" value="P:translation"/>
    <property type="evidence" value="ECO:0007669"/>
    <property type="project" value="UniProtKB-UniRule"/>
</dbReference>
<dbReference type="InterPro" id="IPR008991">
    <property type="entry name" value="Translation_prot_SH3-like_sf"/>
</dbReference>
<dbReference type="SUPFAM" id="SSF50104">
    <property type="entry name" value="Translation proteins SH3-like domain"/>
    <property type="match status" value="1"/>
</dbReference>
<dbReference type="InterPro" id="IPR005824">
    <property type="entry name" value="KOW"/>
</dbReference>
<keyword evidence="5" id="KW-0699">rRNA-binding</keyword>
<dbReference type="GO" id="GO:1990904">
    <property type="term" value="C:ribonucleoprotein complex"/>
    <property type="evidence" value="ECO:0007669"/>
    <property type="project" value="UniProtKB-KW"/>
</dbReference>
<evidence type="ECO:0000256" key="6">
    <source>
        <dbReference type="RuleBase" id="RU003477"/>
    </source>
</evidence>
<keyword evidence="2 5" id="KW-0689">Ribosomal protein</keyword>
<comment type="subunit">
    <text evidence="5">Part of the 50S ribosomal subunit.</text>
</comment>
<evidence type="ECO:0000256" key="2">
    <source>
        <dbReference type="ARBA" id="ARBA00022980"/>
    </source>
</evidence>
<keyword evidence="3 5" id="KW-0687">Ribonucleoprotein</keyword>
<dbReference type="InterPro" id="IPR003256">
    <property type="entry name" value="Ribosomal_uL24"/>
</dbReference>
<comment type="function">
    <text evidence="5">One of two assembly initiator proteins, it binds directly to the 5'-end of the 23S rRNA, where it nucleates assembly of the 50S subunit.</text>
</comment>